<keyword evidence="2" id="KW-0812">Transmembrane</keyword>
<proteinExistence type="predicted"/>
<feature type="transmembrane region" description="Helical" evidence="2">
    <location>
        <begin position="539"/>
        <end position="557"/>
    </location>
</feature>
<feature type="region of interest" description="Disordered" evidence="1">
    <location>
        <begin position="1"/>
        <end position="33"/>
    </location>
</feature>
<feature type="transmembrane region" description="Helical" evidence="2">
    <location>
        <begin position="80"/>
        <end position="104"/>
    </location>
</feature>
<dbReference type="Pfam" id="PF11374">
    <property type="entry name" value="DUF3176"/>
    <property type="match status" value="1"/>
</dbReference>
<gene>
    <name evidence="3" type="ORF">N7460_007131</name>
</gene>
<reference evidence="3" key="1">
    <citation type="journal article" date="2023" name="IMA Fungus">
        <title>Comparative genomic study of the Penicillium genus elucidates a diverse pangenome and 15 lateral gene transfer events.</title>
        <authorList>
            <person name="Petersen C."/>
            <person name="Sorensen T."/>
            <person name="Nielsen M.R."/>
            <person name="Sondergaard T.E."/>
            <person name="Sorensen J.L."/>
            <person name="Fitzpatrick D.A."/>
            <person name="Frisvad J.C."/>
            <person name="Nielsen K.L."/>
        </authorList>
    </citation>
    <scope>NUCLEOTIDE SEQUENCE</scope>
    <source>
        <strain evidence="3">IBT 15450</strain>
    </source>
</reference>
<reference evidence="3" key="2">
    <citation type="submission" date="2023-01" db="EMBL/GenBank/DDBJ databases">
        <authorList>
            <person name="Petersen C."/>
        </authorList>
    </citation>
    <scope>NUCLEOTIDE SEQUENCE</scope>
    <source>
        <strain evidence="3">IBT 15450</strain>
    </source>
</reference>
<sequence length="621" mass="68819">MRYFAPQQKSPTNIQGTDRKNESKKNETHSSSVHGAENLWKRFSVRIFSVSSEHTSENVAERLLDDGRSSRWDAKMLDTWFYEICALCFSTLCFVAILCVLRVYDQKPTPKLSNGLTLNTVISVLATASKSSLIYVVGESIGQLKWIFFHTASNPLSYMQAYDSASRGPWGSLMILFKDKGRSLVTIGALITILALVFDPFVQQVLTYPVRETMIQSDSVMTERSRNLMPGDNNVDFTDAINIAFWTDNFSSNPTCPSGNCTWPPFLSVDLCRNCEDITLSAELVGCEDVPFNTSLNANQSVVCSVSVPQGRWASVPFGILPLYGNDPSLEESDLAFVMFPPKDIVWTVDRLFPDSRYLPNKTYSGSHPESGLKISKVTQCALSLCARTYNVSVSGGNPNIGFSTPDYGMFSISDPFNLNDICWKPHGMGPPVKDNQFQGSFKNETEFAFCPALILLDYDLQLHGTSAYTLEWRNSDPGWLFRRLDQPSSPNMQKIITLGLEKVTENLAASITKFGRTIGNETVTGIMAINQSFVTVHWQWLTLPALLIILGIVLLLSTIHFNKTNLWGNSSLAALYHGLESGPVAENDSLSGMEQTASKVKARLGISETSGALVLQIQNR</sequence>
<keyword evidence="2" id="KW-0472">Membrane</keyword>
<keyword evidence="2" id="KW-1133">Transmembrane helix</keyword>
<dbReference type="InterPro" id="IPR021514">
    <property type="entry name" value="DUF3176"/>
</dbReference>
<feature type="transmembrane region" description="Helical" evidence="2">
    <location>
        <begin position="184"/>
        <end position="202"/>
    </location>
</feature>
<feature type="compositionally biased region" description="Basic and acidic residues" evidence="1">
    <location>
        <begin position="17"/>
        <end position="28"/>
    </location>
</feature>
<organism evidence="3 4">
    <name type="scientific">Penicillium canescens</name>
    <dbReference type="NCBI Taxonomy" id="5083"/>
    <lineage>
        <taxon>Eukaryota</taxon>
        <taxon>Fungi</taxon>
        <taxon>Dikarya</taxon>
        <taxon>Ascomycota</taxon>
        <taxon>Pezizomycotina</taxon>
        <taxon>Eurotiomycetes</taxon>
        <taxon>Eurotiomycetidae</taxon>
        <taxon>Eurotiales</taxon>
        <taxon>Aspergillaceae</taxon>
        <taxon>Penicillium</taxon>
    </lineage>
</organism>
<feature type="compositionally biased region" description="Polar residues" evidence="1">
    <location>
        <begin position="7"/>
        <end position="16"/>
    </location>
</feature>
<dbReference type="EMBL" id="JAQJZL010000006">
    <property type="protein sequence ID" value="KAJ6039099.1"/>
    <property type="molecule type" value="Genomic_DNA"/>
</dbReference>
<dbReference type="PANTHER" id="PTHR35394:SF5">
    <property type="entry name" value="DUF3176 DOMAIN-CONTAINING PROTEIN"/>
    <property type="match status" value="1"/>
</dbReference>
<evidence type="ECO:0000256" key="2">
    <source>
        <dbReference type="SAM" id="Phobius"/>
    </source>
</evidence>
<comment type="caution">
    <text evidence="3">The sequence shown here is derived from an EMBL/GenBank/DDBJ whole genome shotgun (WGS) entry which is preliminary data.</text>
</comment>
<accession>A0AAD6N829</accession>
<protein>
    <submittedName>
        <fullName evidence="3">Uncharacterized protein</fullName>
    </submittedName>
</protein>
<dbReference type="AlphaFoldDB" id="A0AAD6N829"/>
<keyword evidence="4" id="KW-1185">Reference proteome</keyword>
<name>A0AAD6N829_PENCN</name>
<evidence type="ECO:0000313" key="3">
    <source>
        <dbReference type="EMBL" id="KAJ6039099.1"/>
    </source>
</evidence>
<evidence type="ECO:0000256" key="1">
    <source>
        <dbReference type="SAM" id="MobiDB-lite"/>
    </source>
</evidence>
<dbReference type="Proteomes" id="UP001219568">
    <property type="component" value="Unassembled WGS sequence"/>
</dbReference>
<evidence type="ECO:0000313" key="4">
    <source>
        <dbReference type="Proteomes" id="UP001219568"/>
    </source>
</evidence>
<dbReference type="PANTHER" id="PTHR35394">
    <property type="entry name" value="DUF3176 DOMAIN-CONTAINING PROTEIN"/>
    <property type="match status" value="1"/>
</dbReference>
<feature type="transmembrane region" description="Helical" evidence="2">
    <location>
        <begin position="116"/>
        <end position="137"/>
    </location>
</feature>